<proteinExistence type="predicted"/>
<sequence length="247" mass="28627">MINKIVILAAGRATRMKELAKKNPKHLIKIGHKPFLYYFFNNLKKVGFKEMILIIGNFRQQMVEFVKKYEGEFNLTLVDQFKIIGTKKYGTACPVEAAENVVGKDNFMVVNGDDIFSVDDLKKMAMLDDKFCYVAGIHHPEPEHYGILEYDENNFLKRIIEKPTPGIDFNQSRAMEYLISPGVYKFTPEIFEAVKKIKKSARGEYELTDAITLLAQNKKVRIFPIQNYWQTFTSPDDMAKMEKFLLK</sequence>
<name>A0A2G9Z7L8_9BACT</name>
<accession>A0A2G9Z7L8</accession>
<gene>
    <name evidence="2" type="ORF">COX28_00640</name>
</gene>
<dbReference type="Proteomes" id="UP000231235">
    <property type="component" value="Unassembled WGS sequence"/>
</dbReference>
<protein>
    <recommendedName>
        <fullName evidence="1">Nucleotidyl transferase domain-containing protein</fullName>
    </recommendedName>
</protein>
<evidence type="ECO:0000259" key="1">
    <source>
        <dbReference type="Pfam" id="PF00483"/>
    </source>
</evidence>
<dbReference type="Gene3D" id="3.90.550.10">
    <property type="entry name" value="Spore Coat Polysaccharide Biosynthesis Protein SpsA, Chain A"/>
    <property type="match status" value="1"/>
</dbReference>
<dbReference type="InterPro" id="IPR029044">
    <property type="entry name" value="Nucleotide-diphossugar_trans"/>
</dbReference>
<dbReference type="EMBL" id="PCRX01000010">
    <property type="protein sequence ID" value="PIP29156.1"/>
    <property type="molecule type" value="Genomic_DNA"/>
</dbReference>
<dbReference type="PANTHER" id="PTHR42883:SF3">
    <property type="entry name" value="BIFUNCTIONAL PROTEIN GLMU"/>
    <property type="match status" value="1"/>
</dbReference>
<dbReference type="Pfam" id="PF00483">
    <property type="entry name" value="NTP_transferase"/>
    <property type="match status" value="1"/>
</dbReference>
<evidence type="ECO:0000313" key="3">
    <source>
        <dbReference type="Proteomes" id="UP000231235"/>
    </source>
</evidence>
<dbReference type="CDD" id="cd04181">
    <property type="entry name" value="NTP_transferase"/>
    <property type="match status" value="1"/>
</dbReference>
<comment type="caution">
    <text evidence="2">The sequence shown here is derived from an EMBL/GenBank/DDBJ whole genome shotgun (WGS) entry which is preliminary data.</text>
</comment>
<dbReference type="SUPFAM" id="SSF53448">
    <property type="entry name" value="Nucleotide-diphospho-sugar transferases"/>
    <property type="match status" value="1"/>
</dbReference>
<dbReference type="InterPro" id="IPR005835">
    <property type="entry name" value="NTP_transferase_dom"/>
</dbReference>
<reference evidence="2 3" key="1">
    <citation type="submission" date="2017-09" db="EMBL/GenBank/DDBJ databases">
        <title>Depth-based differentiation of microbial function through sediment-hosted aquifers and enrichment of novel symbionts in the deep terrestrial subsurface.</title>
        <authorList>
            <person name="Probst A.J."/>
            <person name="Ladd B."/>
            <person name="Jarett J.K."/>
            <person name="Geller-Mcgrath D.E."/>
            <person name="Sieber C.M."/>
            <person name="Emerson J.B."/>
            <person name="Anantharaman K."/>
            <person name="Thomas B.C."/>
            <person name="Malmstrom R."/>
            <person name="Stieglmeier M."/>
            <person name="Klingl A."/>
            <person name="Woyke T."/>
            <person name="Ryan C.M."/>
            <person name="Banfield J.F."/>
        </authorList>
    </citation>
    <scope>NUCLEOTIDE SEQUENCE [LARGE SCALE GENOMIC DNA]</scope>
    <source>
        <strain evidence="2">CG23_combo_of_CG06-09_8_20_14_all_39_39</strain>
    </source>
</reference>
<dbReference type="PANTHER" id="PTHR42883">
    <property type="entry name" value="GLUCOSE-1-PHOSPHATE THYMIDYLTRANSFERASE"/>
    <property type="match status" value="1"/>
</dbReference>
<organism evidence="2 3">
    <name type="scientific">Candidatus Kuenenbacteria bacterium CG23_combo_of_CG06-09_8_20_14_all_39_39</name>
    <dbReference type="NCBI Taxonomy" id="1974623"/>
    <lineage>
        <taxon>Bacteria</taxon>
        <taxon>Candidatus Kueneniibacteriota</taxon>
    </lineage>
</organism>
<evidence type="ECO:0000313" key="2">
    <source>
        <dbReference type="EMBL" id="PIP29156.1"/>
    </source>
</evidence>
<dbReference type="AlphaFoldDB" id="A0A2G9Z7L8"/>
<feature type="domain" description="Nucleotidyl transferase" evidence="1">
    <location>
        <begin position="5"/>
        <end position="245"/>
    </location>
</feature>